<dbReference type="EMBL" id="AP012051">
    <property type="protein sequence ID" value="BAL81123.1"/>
    <property type="molecule type" value="Genomic_DNA"/>
</dbReference>
<dbReference type="PROSITE" id="PS51257">
    <property type="entry name" value="PROKAR_LIPOPROTEIN"/>
    <property type="match status" value="1"/>
</dbReference>
<reference evidence="3 4" key="1">
    <citation type="submission" date="2011-01" db="EMBL/GenBank/DDBJ databases">
        <title>Whole genome sequence of Caldisericum exile AZM16c01.</title>
        <authorList>
            <person name="Narita-Yamada S."/>
            <person name="Kawakoshi A."/>
            <person name="Nakamura S."/>
            <person name="Sasagawa M."/>
            <person name="Fukada J."/>
            <person name="Sekine M."/>
            <person name="Kato Y."/>
            <person name="Fukai R."/>
            <person name="Sasaki K."/>
            <person name="Hanamaki A."/>
            <person name="Narita H."/>
            <person name="Konno Y."/>
            <person name="Mori K."/>
            <person name="Yamazaki S."/>
            <person name="Suzuki K."/>
            <person name="Fujita N."/>
        </authorList>
    </citation>
    <scope>NUCLEOTIDE SEQUENCE [LARGE SCALE GENOMIC DNA]</scope>
    <source>
        <strain evidence="4">DSM 21853 / NBRC 104410 / AZM16c01</strain>
    </source>
</reference>
<dbReference type="Gene3D" id="3.30.10.20">
    <property type="match status" value="3"/>
</dbReference>
<feature type="domain" description="PASTA" evidence="2">
    <location>
        <begin position="93"/>
        <end position="159"/>
    </location>
</feature>
<accession>A0A7U6JF56</accession>
<gene>
    <name evidence="3" type="ordered locus">CSE_09970</name>
</gene>
<sequence length="228" mass="24416">MKNAINKILIFLIVVLLFTGCAQSNTEVVKVPNFIGMKATEAQSLAKNNGLILQVVTTQPSATYPIDTIISQDPAEGAEVKKGGIVKIILSSGFSTITVPDVVNKDFKDARQLIFDAGLTIGEIKEVEVDVPIGTVISQSPDPNTIVQPGTKVDLTVSIGTFVIVPNVIGKSVDEAKTILESAGLVLYKVDVFNQEVPNAPPNTVLYQYPMPDAKVQKGTQVLLRISK</sequence>
<feature type="domain" description="PASTA" evidence="2">
    <location>
        <begin position="160"/>
        <end position="228"/>
    </location>
</feature>
<dbReference type="SMART" id="SM00740">
    <property type="entry name" value="PASTA"/>
    <property type="match status" value="3"/>
</dbReference>
<organism evidence="3 4">
    <name type="scientific">Caldisericum exile (strain DSM 21853 / NBRC 104410 / AZM16c01)</name>
    <dbReference type="NCBI Taxonomy" id="511051"/>
    <lineage>
        <taxon>Bacteria</taxon>
        <taxon>Pseudomonadati</taxon>
        <taxon>Caldisericota/Cryosericota group</taxon>
        <taxon>Caldisericota</taxon>
        <taxon>Caldisericia</taxon>
        <taxon>Caldisericales</taxon>
        <taxon>Caldisericaceae</taxon>
        <taxon>Caldisericum</taxon>
    </lineage>
</organism>
<dbReference type="KEGG" id="cex:CSE_09970"/>
<evidence type="ECO:0000259" key="2">
    <source>
        <dbReference type="PROSITE" id="PS51178"/>
    </source>
</evidence>
<dbReference type="PROSITE" id="PS51178">
    <property type="entry name" value="PASTA"/>
    <property type="match status" value="3"/>
</dbReference>
<evidence type="ECO:0000313" key="4">
    <source>
        <dbReference type="Proteomes" id="UP000004793"/>
    </source>
</evidence>
<dbReference type="Proteomes" id="UP000004793">
    <property type="component" value="Chromosome"/>
</dbReference>
<dbReference type="AlphaFoldDB" id="A0A7U6JF56"/>
<dbReference type="InterPro" id="IPR005543">
    <property type="entry name" value="PASTA_dom"/>
</dbReference>
<feature type="chain" id="PRO_5030661032" description="PASTA domain-containing protein" evidence="1">
    <location>
        <begin position="25"/>
        <end position="228"/>
    </location>
</feature>
<proteinExistence type="predicted"/>
<feature type="signal peptide" evidence="1">
    <location>
        <begin position="1"/>
        <end position="24"/>
    </location>
</feature>
<keyword evidence="4" id="KW-1185">Reference proteome</keyword>
<keyword evidence="1" id="KW-0732">Signal</keyword>
<evidence type="ECO:0000256" key="1">
    <source>
        <dbReference type="SAM" id="SignalP"/>
    </source>
</evidence>
<name>A0A7U6JF56_CALEA</name>
<evidence type="ECO:0000313" key="3">
    <source>
        <dbReference type="EMBL" id="BAL81123.1"/>
    </source>
</evidence>
<dbReference type="CDD" id="cd06577">
    <property type="entry name" value="PASTA_pknB"/>
    <property type="match status" value="3"/>
</dbReference>
<dbReference type="RefSeq" id="WP_014453525.1">
    <property type="nucleotide sequence ID" value="NC_017096.1"/>
</dbReference>
<protein>
    <recommendedName>
        <fullName evidence="2">PASTA domain-containing protein</fullName>
    </recommendedName>
</protein>
<dbReference type="Pfam" id="PF03793">
    <property type="entry name" value="PASTA"/>
    <property type="match status" value="3"/>
</dbReference>
<dbReference type="OrthoDB" id="9803895at2"/>
<dbReference type="SUPFAM" id="SSF54184">
    <property type="entry name" value="Penicillin-binding protein 2x (pbp-2x), c-terminal domain"/>
    <property type="match status" value="2"/>
</dbReference>
<feature type="domain" description="PASTA" evidence="2">
    <location>
        <begin position="25"/>
        <end position="92"/>
    </location>
</feature>